<dbReference type="InterPro" id="IPR001789">
    <property type="entry name" value="Sig_transdc_resp-reg_receiver"/>
</dbReference>
<evidence type="ECO:0000313" key="3">
    <source>
        <dbReference type="EMBL" id="AFU58006.1"/>
    </source>
</evidence>
<dbReference type="HOGENOM" id="CLU_000445_69_8_2"/>
<dbReference type="KEGG" id="nga:Ngar_c10640"/>
<feature type="domain" description="Response regulatory" evidence="2">
    <location>
        <begin position="13"/>
        <end position="133"/>
    </location>
</feature>
<dbReference type="SUPFAM" id="SSF52172">
    <property type="entry name" value="CheY-like"/>
    <property type="match status" value="1"/>
</dbReference>
<dbReference type="OrthoDB" id="9652at2157"/>
<protein>
    <submittedName>
        <fullName evidence="3">Putative signal transduction response regulator, receiver domain protein</fullName>
    </submittedName>
</protein>
<dbReference type="PANTHER" id="PTHR44591:SF3">
    <property type="entry name" value="RESPONSE REGULATORY DOMAIN-CONTAINING PROTEIN"/>
    <property type="match status" value="1"/>
</dbReference>
<dbReference type="AlphaFoldDB" id="K0I9I2"/>
<dbReference type="SMART" id="SM00448">
    <property type="entry name" value="REC"/>
    <property type="match status" value="1"/>
</dbReference>
<reference evidence="3 4" key="1">
    <citation type="journal article" date="2012" name="Environ. Microbiol.">
        <title>The genome of the ammonia-oxidizing Candidatus Nitrososphaera gargensis: insights into metabolic versatility and environmental adaptations.</title>
        <authorList>
            <person name="Spang A."/>
            <person name="Poehlein A."/>
            <person name="Offre P."/>
            <person name="Zumbragel S."/>
            <person name="Haider S."/>
            <person name="Rychlik N."/>
            <person name="Nowka B."/>
            <person name="Schmeisser C."/>
            <person name="Lebedeva E.V."/>
            <person name="Rattei T."/>
            <person name="Bohm C."/>
            <person name="Schmid M."/>
            <person name="Galushko A."/>
            <person name="Hatzenpichler R."/>
            <person name="Weinmaier T."/>
            <person name="Daniel R."/>
            <person name="Schleper C."/>
            <person name="Spieck E."/>
            <person name="Streit W."/>
            <person name="Wagner M."/>
        </authorList>
    </citation>
    <scope>NUCLEOTIDE SEQUENCE [LARGE SCALE GENOMIC DNA]</scope>
    <source>
        <strain evidence="4">Ga9.2</strain>
    </source>
</reference>
<dbReference type="InterPro" id="IPR050595">
    <property type="entry name" value="Bact_response_regulator"/>
</dbReference>
<evidence type="ECO:0000313" key="4">
    <source>
        <dbReference type="Proteomes" id="UP000008037"/>
    </source>
</evidence>
<dbReference type="Pfam" id="PF00072">
    <property type="entry name" value="Response_reg"/>
    <property type="match status" value="1"/>
</dbReference>
<dbReference type="PROSITE" id="PS50110">
    <property type="entry name" value="RESPONSE_REGULATORY"/>
    <property type="match status" value="1"/>
</dbReference>
<dbReference type="STRING" id="1237085.Ngar_c10640"/>
<gene>
    <name evidence="3" type="ordered locus">Ngar_c10640</name>
</gene>
<accession>K0I9I2</accession>
<dbReference type="CDD" id="cd00156">
    <property type="entry name" value="REC"/>
    <property type="match status" value="1"/>
</dbReference>
<dbReference type="BioCyc" id="CNIT1237085:G1324-1062-MONOMER"/>
<evidence type="ECO:0000259" key="2">
    <source>
        <dbReference type="PROSITE" id="PS50110"/>
    </source>
</evidence>
<organism evidence="3 4">
    <name type="scientific">Nitrososphaera gargensis (strain Ga9.2)</name>
    <dbReference type="NCBI Taxonomy" id="1237085"/>
    <lineage>
        <taxon>Archaea</taxon>
        <taxon>Nitrososphaerota</taxon>
        <taxon>Nitrososphaeria</taxon>
        <taxon>Nitrososphaerales</taxon>
        <taxon>Nitrososphaeraceae</taxon>
        <taxon>Nitrososphaera</taxon>
    </lineage>
</organism>
<sequence length="136" mass="15261">MTSGGRHQNSPPRIMIVDDEKDILAILKSGLETKGNFAAETFNSGEAALQAFASHAPDYYDLILTDIRMPGMNGFELYRRIREKHPSIPIAFITAFEINEDEFSKVMPSIKVKDFIKKPIRIPELIEKLNAILAAV</sequence>
<evidence type="ECO:0000256" key="1">
    <source>
        <dbReference type="ARBA" id="ARBA00022553"/>
    </source>
</evidence>
<dbReference type="GeneID" id="13795459"/>
<proteinExistence type="predicted"/>
<keyword evidence="1" id="KW-0597">Phosphoprotein</keyword>
<name>K0I9I2_NITGG</name>
<dbReference type="InParanoid" id="K0I9I2"/>
<dbReference type="GO" id="GO:0000160">
    <property type="term" value="P:phosphorelay signal transduction system"/>
    <property type="evidence" value="ECO:0007669"/>
    <property type="project" value="InterPro"/>
</dbReference>
<dbReference type="Gene3D" id="3.40.50.2300">
    <property type="match status" value="1"/>
</dbReference>
<dbReference type="PANTHER" id="PTHR44591">
    <property type="entry name" value="STRESS RESPONSE REGULATOR PROTEIN 1"/>
    <property type="match status" value="1"/>
</dbReference>
<dbReference type="InterPro" id="IPR011006">
    <property type="entry name" value="CheY-like_superfamily"/>
</dbReference>
<keyword evidence="4" id="KW-1185">Reference proteome</keyword>
<dbReference type="RefSeq" id="WP_015018545.1">
    <property type="nucleotide sequence ID" value="NC_018719.1"/>
</dbReference>
<dbReference type="EMBL" id="CP002408">
    <property type="protein sequence ID" value="AFU58006.1"/>
    <property type="molecule type" value="Genomic_DNA"/>
</dbReference>
<dbReference type="Proteomes" id="UP000008037">
    <property type="component" value="Chromosome"/>
</dbReference>